<feature type="region of interest" description="Disordered" evidence="1">
    <location>
        <begin position="623"/>
        <end position="674"/>
    </location>
</feature>
<feature type="compositionally biased region" description="Basic and acidic residues" evidence="1">
    <location>
        <begin position="466"/>
        <end position="476"/>
    </location>
</feature>
<proteinExistence type="predicted"/>
<feature type="compositionally biased region" description="Basic and acidic residues" evidence="1">
    <location>
        <begin position="328"/>
        <end position="356"/>
    </location>
</feature>
<feature type="compositionally biased region" description="Basic and acidic residues" evidence="1">
    <location>
        <begin position="531"/>
        <end position="541"/>
    </location>
</feature>
<evidence type="ECO:0000256" key="1">
    <source>
        <dbReference type="SAM" id="MobiDB-lite"/>
    </source>
</evidence>
<feature type="compositionally biased region" description="Basic residues" evidence="1">
    <location>
        <begin position="267"/>
        <end position="278"/>
    </location>
</feature>
<dbReference type="Proteomes" id="UP000266861">
    <property type="component" value="Unassembled WGS sequence"/>
</dbReference>
<feature type="region of interest" description="Disordered" evidence="1">
    <location>
        <begin position="416"/>
        <end position="541"/>
    </location>
</feature>
<dbReference type="OrthoDB" id="2407108at2759"/>
<reference evidence="2 3" key="1">
    <citation type="submission" date="2018-08" db="EMBL/GenBank/DDBJ databases">
        <title>Genome and evolution of the arbuscular mycorrhizal fungus Diversispora epigaea (formerly Glomus versiforme) and its bacterial endosymbionts.</title>
        <authorList>
            <person name="Sun X."/>
            <person name="Fei Z."/>
            <person name="Harrison M."/>
        </authorList>
    </citation>
    <scope>NUCLEOTIDE SEQUENCE [LARGE SCALE GENOMIC DNA]</scope>
    <source>
        <strain evidence="2 3">IT104</strain>
    </source>
</reference>
<feature type="compositionally biased region" description="Acidic residues" evidence="1">
    <location>
        <begin position="629"/>
        <end position="655"/>
    </location>
</feature>
<evidence type="ECO:0008006" key="4">
    <source>
        <dbReference type="Google" id="ProtNLM"/>
    </source>
</evidence>
<feature type="compositionally biased region" description="Basic and acidic residues" evidence="1">
    <location>
        <begin position="279"/>
        <end position="298"/>
    </location>
</feature>
<feature type="compositionally biased region" description="Basic and acidic residues" evidence="1">
    <location>
        <begin position="434"/>
        <end position="453"/>
    </location>
</feature>
<accession>A0A397JQY5</accession>
<name>A0A397JQY5_9GLOM</name>
<evidence type="ECO:0000313" key="3">
    <source>
        <dbReference type="Proteomes" id="UP000266861"/>
    </source>
</evidence>
<feature type="compositionally biased region" description="Basic residues" evidence="1">
    <location>
        <begin position="422"/>
        <end position="433"/>
    </location>
</feature>
<feature type="compositionally biased region" description="Low complexity" evidence="1">
    <location>
        <begin position="656"/>
        <end position="668"/>
    </location>
</feature>
<feature type="compositionally biased region" description="Basic and acidic residues" evidence="1">
    <location>
        <begin position="483"/>
        <end position="499"/>
    </location>
</feature>
<keyword evidence="3" id="KW-1185">Reference proteome</keyword>
<feature type="compositionally biased region" description="Basic and acidic residues" evidence="1">
    <location>
        <begin position="311"/>
        <end position="321"/>
    </location>
</feature>
<protein>
    <recommendedName>
        <fullName evidence="4">BED-type domain-containing protein</fullName>
    </recommendedName>
</protein>
<organism evidence="2 3">
    <name type="scientific">Diversispora epigaea</name>
    <dbReference type="NCBI Taxonomy" id="1348612"/>
    <lineage>
        <taxon>Eukaryota</taxon>
        <taxon>Fungi</taxon>
        <taxon>Fungi incertae sedis</taxon>
        <taxon>Mucoromycota</taxon>
        <taxon>Glomeromycotina</taxon>
        <taxon>Glomeromycetes</taxon>
        <taxon>Diversisporales</taxon>
        <taxon>Diversisporaceae</taxon>
        <taxon>Diversispora</taxon>
    </lineage>
</organism>
<feature type="region of interest" description="Disordered" evidence="1">
    <location>
        <begin position="264"/>
        <end position="381"/>
    </location>
</feature>
<dbReference type="STRING" id="1348612.A0A397JQY5"/>
<sequence>MSFDDKNIIQQLLDKVKFIPIFLRIEKFSTVISGIGYSSFDQFYGAGTGFISSFIIRYKGLQHLFLLRIEDSQCIVEIYLDDNKIQQYIGLTPNDVWKNVGIHKNFLGSYIFGITHESIQQLLNFGNQKITCLPNEWCNHKKLSKIFDCHIKIRKIPNTMINWIRLFDNWYKQYSTIVQFPSVLTKIYPENYKFQNKELRAWRAMFQVVGGEESGEDSGGGEGRTEIVKIADVTETALITVAEGHRRLREGTITVPEGYRLYMSSKTSKRRDRRKKGGIRREESEELEERGIEKEVRSKGKSKIAEITVMEGHRHLEEGSIRGKRSIRREENDKREENDRREESKELEERRIEKEMGKKRKEILGGEESGEDSGGGEGRTEIVKIADVTETALITVAEGHRRLREGTITVPEGYRLYMSSKTSKRRDRRKKGGIRREESEELEERGIEKEVRSKGKSKIAEITVMEGHRHLEEGSIRGKRSIRREENDKREENDRREEKTDDEEDEEEDKEEDEEGESEERINSNKKRVEKGKGKVVEHEENVDVKNTEGWILENNSNNENDFLSFEMNLMNFLSEEETPIASSSKNIIQRKKTPMNRIKGNTNKKGIQSFFEKSINIEELNNYKINDEGDEGDEGNEDNEGNEGDEGDEGDEGEISSNNILSNSSRLQNRRKRKASVLLKISKGKKSKSKKSKTVAALRSSFVWDFFITDHDTETDVVYAICQIKDCTHKYAHHGSTTNYTKHLRDDHHIIEASLSSKTPEEINNLK</sequence>
<feature type="compositionally biased region" description="Acidic residues" evidence="1">
    <location>
        <begin position="500"/>
        <end position="518"/>
    </location>
</feature>
<evidence type="ECO:0000313" key="2">
    <source>
        <dbReference type="EMBL" id="RHZ88436.1"/>
    </source>
</evidence>
<gene>
    <name evidence="2" type="ORF">Glove_22g153</name>
</gene>
<comment type="caution">
    <text evidence="2">The sequence shown here is derived from an EMBL/GenBank/DDBJ whole genome shotgun (WGS) entry which is preliminary data.</text>
</comment>
<dbReference type="AlphaFoldDB" id="A0A397JQY5"/>
<dbReference type="EMBL" id="PQFF01000020">
    <property type="protein sequence ID" value="RHZ88436.1"/>
    <property type="molecule type" value="Genomic_DNA"/>
</dbReference>
<dbReference type="SMART" id="SM00614">
    <property type="entry name" value="ZnF_BED"/>
    <property type="match status" value="1"/>
</dbReference>